<dbReference type="InterPro" id="IPR036388">
    <property type="entry name" value="WH-like_DNA-bd_sf"/>
</dbReference>
<evidence type="ECO:0000313" key="8">
    <source>
        <dbReference type="EMBL" id="MEA9354755.1"/>
    </source>
</evidence>
<dbReference type="InterPro" id="IPR001867">
    <property type="entry name" value="OmpR/PhoB-type_DNA-bd"/>
</dbReference>
<dbReference type="SUPFAM" id="SSF46894">
    <property type="entry name" value="C-terminal effector domain of the bipartite response regulators"/>
    <property type="match status" value="1"/>
</dbReference>
<dbReference type="InterPro" id="IPR011006">
    <property type="entry name" value="CheY-like_superfamily"/>
</dbReference>
<dbReference type="InterPro" id="IPR001789">
    <property type="entry name" value="Sig_transdc_resp-reg_receiver"/>
</dbReference>
<evidence type="ECO:0000256" key="3">
    <source>
        <dbReference type="ARBA" id="ARBA00023125"/>
    </source>
</evidence>
<name>A0ABU5VRV6_9BACT</name>
<evidence type="ECO:0000256" key="4">
    <source>
        <dbReference type="PROSITE-ProRule" id="PRU00169"/>
    </source>
</evidence>
<feature type="DNA-binding region" description="OmpR/PhoB-type" evidence="5">
    <location>
        <begin position="127"/>
        <end position="229"/>
    </location>
</feature>
<feature type="modified residue" description="4-aspartylphosphate" evidence="4">
    <location>
        <position position="54"/>
    </location>
</feature>
<evidence type="ECO:0000259" key="7">
    <source>
        <dbReference type="PROSITE" id="PS51755"/>
    </source>
</evidence>
<feature type="domain" description="Response regulatory" evidence="6">
    <location>
        <begin position="6"/>
        <end position="121"/>
    </location>
</feature>
<organism evidence="8 9">
    <name type="scientific">Bacteriovorax antarcticus</name>
    <dbReference type="NCBI Taxonomy" id="3088717"/>
    <lineage>
        <taxon>Bacteria</taxon>
        <taxon>Pseudomonadati</taxon>
        <taxon>Bdellovibrionota</taxon>
        <taxon>Bacteriovoracia</taxon>
        <taxon>Bacteriovoracales</taxon>
        <taxon>Bacteriovoracaceae</taxon>
        <taxon>Bacteriovorax</taxon>
    </lineage>
</organism>
<dbReference type="CDD" id="cd00156">
    <property type="entry name" value="REC"/>
    <property type="match status" value="1"/>
</dbReference>
<dbReference type="Gene3D" id="3.40.50.2300">
    <property type="match status" value="1"/>
</dbReference>
<evidence type="ECO:0000256" key="5">
    <source>
        <dbReference type="PROSITE-ProRule" id="PRU01091"/>
    </source>
</evidence>
<dbReference type="InterPro" id="IPR016032">
    <property type="entry name" value="Sig_transdc_resp-reg_C-effctor"/>
</dbReference>
<proteinExistence type="predicted"/>
<dbReference type="PANTHER" id="PTHR48111">
    <property type="entry name" value="REGULATOR OF RPOS"/>
    <property type="match status" value="1"/>
</dbReference>
<dbReference type="RefSeq" id="WP_323574238.1">
    <property type="nucleotide sequence ID" value="NZ_JAYGJQ010000001.1"/>
</dbReference>
<dbReference type="Pfam" id="PF00486">
    <property type="entry name" value="Trans_reg_C"/>
    <property type="match status" value="1"/>
</dbReference>
<dbReference type="SMART" id="SM00448">
    <property type="entry name" value="REC"/>
    <property type="match status" value="1"/>
</dbReference>
<keyword evidence="1 4" id="KW-0597">Phosphoprotein</keyword>
<dbReference type="SUPFAM" id="SSF52172">
    <property type="entry name" value="CheY-like"/>
    <property type="match status" value="1"/>
</dbReference>
<dbReference type="Proteomes" id="UP001302274">
    <property type="component" value="Unassembled WGS sequence"/>
</dbReference>
<dbReference type="SMART" id="SM00862">
    <property type="entry name" value="Trans_reg_C"/>
    <property type="match status" value="1"/>
</dbReference>
<dbReference type="Gene3D" id="1.10.10.10">
    <property type="entry name" value="Winged helix-like DNA-binding domain superfamily/Winged helix DNA-binding domain"/>
    <property type="match status" value="1"/>
</dbReference>
<evidence type="ECO:0000256" key="2">
    <source>
        <dbReference type="ARBA" id="ARBA00023012"/>
    </source>
</evidence>
<keyword evidence="9" id="KW-1185">Reference proteome</keyword>
<dbReference type="PANTHER" id="PTHR48111:SF40">
    <property type="entry name" value="PHOSPHATE REGULON TRANSCRIPTIONAL REGULATORY PROTEIN PHOB"/>
    <property type="match status" value="1"/>
</dbReference>
<comment type="caution">
    <text evidence="8">The sequence shown here is derived from an EMBL/GenBank/DDBJ whole genome shotgun (WGS) entry which is preliminary data.</text>
</comment>
<dbReference type="InterPro" id="IPR039420">
    <property type="entry name" value="WalR-like"/>
</dbReference>
<evidence type="ECO:0000259" key="6">
    <source>
        <dbReference type="PROSITE" id="PS50110"/>
    </source>
</evidence>
<feature type="domain" description="OmpR/PhoB-type" evidence="7">
    <location>
        <begin position="127"/>
        <end position="229"/>
    </location>
</feature>
<keyword evidence="3 5" id="KW-0238">DNA-binding</keyword>
<dbReference type="PROSITE" id="PS51755">
    <property type="entry name" value="OMPR_PHOB"/>
    <property type="match status" value="1"/>
</dbReference>
<keyword evidence="2" id="KW-0902">Two-component regulatory system</keyword>
<dbReference type="Pfam" id="PF00072">
    <property type="entry name" value="Response_reg"/>
    <property type="match status" value="1"/>
</dbReference>
<gene>
    <name evidence="8" type="ORF">SHI21_00970</name>
</gene>
<evidence type="ECO:0000313" key="9">
    <source>
        <dbReference type="Proteomes" id="UP001302274"/>
    </source>
</evidence>
<evidence type="ECO:0000256" key="1">
    <source>
        <dbReference type="ARBA" id="ARBA00022553"/>
    </source>
</evidence>
<dbReference type="PROSITE" id="PS50110">
    <property type="entry name" value="RESPONSE_REGULATORY"/>
    <property type="match status" value="1"/>
</dbReference>
<dbReference type="EMBL" id="JAYGJQ010000001">
    <property type="protein sequence ID" value="MEA9354755.1"/>
    <property type="molecule type" value="Genomic_DNA"/>
</dbReference>
<reference evidence="8 9" key="1">
    <citation type="submission" date="2023-11" db="EMBL/GenBank/DDBJ databases">
        <title>A Novel Polar Bacteriovorax (B. antarcticus) Isolated from the Biocrust in Antarctica.</title>
        <authorList>
            <person name="Mun W."/>
            <person name="Choi S.Y."/>
            <person name="Mitchell R.J."/>
        </authorList>
    </citation>
    <scope>NUCLEOTIDE SEQUENCE [LARGE SCALE GENOMIC DNA]</scope>
    <source>
        <strain evidence="8 9">PP10</strain>
    </source>
</reference>
<sequence length="230" mass="26537">MNHNAKILLIDDDVDLHRIVKLSLTPPIELDCAISAEVALELLKKKTYDILIIDINLDETTGFKLMDYLKQNNIAVDATKIMLTGSRKIEDEVFSHKILVDDFIQKPIRPLVFEAMIDKHLKKRGNADVWSRGRLMIDVNTMKVTGKNKDTNEKVDIDLTPKEFKILVKLVRHPGTIFSREQIFEDIWRNEDESYLRSVDTHISGLRKKIVDYGVNLTSVRSVGYKIELY</sequence>
<protein>
    <submittedName>
        <fullName evidence="8">Response regulator transcription factor</fullName>
    </submittedName>
</protein>
<accession>A0ABU5VRV6</accession>
<dbReference type="CDD" id="cd00383">
    <property type="entry name" value="trans_reg_C"/>
    <property type="match status" value="1"/>
</dbReference>